<dbReference type="PANTHER" id="PTHR48086">
    <property type="entry name" value="SODIUM/PROLINE SYMPORTER-RELATED"/>
    <property type="match status" value="1"/>
</dbReference>
<evidence type="ECO:0000256" key="6">
    <source>
        <dbReference type="ARBA" id="ARBA00022847"/>
    </source>
</evidence>
<dbReference type="Proteomes" id="UP000204221">
    <property type="component" value="Chromosome"/>
</dbReference>
<dbReference type="InterPro" id="IPR038377">
    <property type="entry name" value="Na/Glc_symporter_sf"/>
</dbReference>
<evidence type="ECO:0000256" key="2">
    <source>
        <dbReference type="ARBA" id="ARBA00006434"/>
    </source>
</evidence>
<dbReference type="InterPro" id="IPR050277">
    <property type="entry name" value="Sodium:Solute_Symporter"/>
</dbReference>
<evidence type="ECO:0000256" key="1">
    <source>
        <dbReference type="ARBA" id="ARBA00004651"/>
    </source>
</evidence>
<keyword evidence="3" id="KW-0813">Transport</keyword>
<dbReference type="CDD" id="cd11480">
    <property type="entry name" value="SLC5sbd_u4"/>
    <property type="match status" value="1"/>
</dbReference>
<evidence type="ECO:0000256" key="3">
    <source>
        <dbReference type="ARBA" id="ARBA00022448"/>
    </source>
</evidence>
<evidence type="ECO:0000256" key="8">
    <source>
        <dbReference type="ARBA" id="ARBA00023136"/>
    </source>
</evidence>
<comment type="subcellular location">
    <subcellularLocation>
        <location evidence="1">Cell membrane</location>
        <topology evidence="1">Multi-pass membrane protein</topology>
    </subcellularLocation>
</comment>
<name>A0A221VW38_9PSEU</name>
<evidence type="ECO:0000256" key="7">
    <source>
        <dbReference type="ARBA" id="ARBA00022989"/>
    </source>
</evidence>
<dbReference type="PROSITE" id="PS50283">
    <property type="entry name" value="NA_SOLUT_SYMP_3"/>
    <property type="match status" value="1"/>
</dbReference>
<dbReference type="AlphaFoldDB" id="A0A221VW38"/>
<sequence>MGAPRRIFGRIRGPPRDGRGSDAVELIPWATVGIVVMAAVIFALGVFGSRSVHTTSDFLVARRTIGAERNAAAISGEYLSAASFLGIAGLVLKDGVDALWYPIGFAGGYLLLLMFVAAPLRRSGAYTLPDFAEARLGSAGLRRLATLTVVVICWLYVVPQFQGAGLTLRMVTGLPFWAGTALVALLVAVNVLSGGLRAVTLVQAVQYWVKLFAISLPAFLLVIVFVANQEGTRRGLAEPLPPRFEEATAVTVGTDVTLDVSRPLYLHADGVIGGRPAAGAVYWAPGEHSVGADTELTFPAGSDVPVVVGAPTDNASWLTPQDDGGAGLFATYSLIFATFLGTMGLPHILVRFYTNPNGGAARRTTLFVLMLLGLFYLFPTIFGALSRLYVPQLLVTGTTDAAVLLLPGAMLSGWPGMLLGAVTAAGAFAAFISTASGLVSCVAGVLATDVLRRGALNDFRLATVISALVPLIAVMYFANLSISQTVGMVFAVSASTFCPLLVLGIWWRGLTATGAATGMMVGGGLAVLAVTLTVVLEPTSAGWLSSMTAQPALITVPIAFVTMIVVSRATARQVSPEVARILLRMHAPDRLGLIRDRDLERFGFVEEPSDEPPPRPTRPRHQRATDDD</sequence>
<dbReference type="Pfam" id="PF00474">
    <property type="entry name" value="SSF"/>
    <property type="match status" value="2"/>
</dbReference>
<evidence type="ECO:0000256" key="9">
    <source>
        <dbReference type="RuleBase" id="RU362091"/>
    </source>
</evidence>
<dbReference type="Gene3D" id="1.20.1730.10">
    <property type="entry name" value="Sodium/glucose cotransporter"/>
    <property type="match status" value="1"/>
</dbReference>
<keyword evidence="7" id="KW-1133">Transmembrane helix</keyword>
<dbReference type="InterPro" id="IPR001734">
    <property type="entry name" value="Na/solute_symporter"/>
</dbReference>
<dbReference type="EMBL" id="CP022521">
    <property type="protein sequence ID" value="ASO17756.1"/>
    <property type="molecule type" value="Genomic_DNA"/>
</dbReference>
<gene>
    <name evidence="10" type="primary">actP2</name>
    <name evidence="10" type="ORF">AHOG_00415</name>
</gene>
<evidence type="ECO:0000313" key="11">
    <source>
        <dbReference type="Proteomes" id="UP000204221"/>
    </source>
</evidence>
<dbReference type="GO" id="GO:0006847">
    <property type="term" value="P:plasma membrane acetate transport"/>
    <property type="evidence" value="ECO:0007669"/>
    <property type="project" value="TreeGrafter"/>
</dbReference>
<comment type="similarity">
    <text evidence="2 9">Belongs to the sodium:solute symporter (SSF) (TC 2.A.21) family.</text>
</comment>
<organism evidence="10 11">
    <name type="scientific">Actinoalloteichus hoggarensis</name>
    <dbReference type="NCBI Taxonomy" id="1470176"/>
    <lineage>
        <taxon>Bacteria</taxon>
        <taxon>Bacillati</taxon>
        <taxon>Actinomycetota</taxon>
        <taxon>Actinomycetes</taxon>
        <taxon>Pseudonocardiales</taxon>
        <taxon>Pseudonocardiaceae</taxon>
        <taxon>Actinoalloteichus</taxon>
    </lineage>
</organism>
<protein>
    <submittedName>
        <fullName evidence="10">Cation/acetate symporter ActP</fullName>
    </submittedName>
</protein>
<evidence type="ECO:0000256" key="5">
    <source>
        <dbReference type="ARBA" id="ARBA00022692"/>
    </source>
</evidence>
<dbReference type="GO" id="GO:0015123">
    <property type="term" value="F:acetate transmembrane transporter activity"/>
    <property type="evidence" value="ECO:0007669"/>
    <property type="project" value="TreeGrafter"/>
</dbReference>
<evidence type="ECO:0000256" key="4">
    <source>
        <dbReference type="ARBA" id="ARBA00022475"/>
    </source>
</evidence>
<reference evidence="10 11" key="1">
    <citation type="submission" date="2017-07" db="EMBL/GenBank/DDBJ databases">
        <title>Complete genome sequence of Actinoalloteichus hoggarensis DSM 45943, type strain of Actinoalloteichus hoggarensis.</title>
        <authorList>
            <person name="Ruckert C."/>
            <person name="Nouioui I."/>
            <person name="Willmese J."/>
            <person name="van Wezel G."/>
            <person name="Klenk H.-P."/>
            <person name="Kalinowski J."/>
            <person name="Zotchev S.B."/>
        </authorList>
    </citation>
    <scope>NUCLEOTIDE SEQUENCE [LARGE SCALE GENOMIC DNA]</scope>
    <source>
        <strain evidence="10 11">DSM 45943</strain>
    </source>
</reference>
<evidence type="ECO:0000313" key="10">
    <source>
        <dbReference type="EMBL" id="ASO17756.1"/>
    </source>
</evidence>
<keyword evidence="4" id="KW-1003">Cell membrane</keyword>
<dbReference type="PANTHER" id="PTHR48086:SF6">
    <property type="entry name" value="CATION_ACETATE SYMPORTER ACTP"/>
    <property type="match status" value="1"/>
</dbReference>
<dbReference type="KEGG" id="ahg:AHOG_00415"/>
<keyword evidence="5" id="KW-0812">Transmembrane</keyword>
<keyword evidence="6" id="KW-0769">Symport</keyword>
<dbReference type="GO" id="GO:0015293">
    <property type="term" value="F:symporter activity"/>
    <property type="evidence" value="ECO:0007669"/>
    <property type="project" value="UniProtKB-KW"/>
</dbReference>
<dbReference type="GO" id="GO:0005886">
    <property type="term" value="C:plasma membrane"/>
    <property type="evidence" value="ECO:0007669"/>
    <property type="project" value="UniProtKB-SubCell"/>
</dbReference>
<keyword evidence="8" id="KW-0472">Membrane</keyword>
<accession>A0A221VW38</accession>
<keyword evidence="11" id="KW-1185">Reference proteome</keyword>
<proteinExistence type="inferred from homology"/>